<keyword evidence="3" id="KW-1185">Reference proteome</keyword>
<dbReference type="EnsemblPlants" id="TuG1812G0700004618.01.T01">
    <property type="protein sequence ID" value="TuG1812G0700004618.01.T01.cds398132"/>
    <property type="gene ID" value="TuG1812G0700004618.01"/>
</dbReference>
<dbReference type="AlphaFoldDB" id="A0A8R7R882"/>
<feature type="compositionally biased region" description="Low complexity" evidence="1">
    <location>
        <begin position="140"/>
        <end position="165"/>
    </location>
</feature>
<organism evidence="2 3">
    <name type="scientific">Triticum urartu</name>
    <name type="common">Red wild einkorn</name>
    <name type="synonym">Crithodium urartu</name>
    <dbReference type="NCBI Taxonomy" id="4572"/>
    <lineage>
        <taxon>Eukaryota</taxon>
        <taxon>Viridiplantae</taxon>
        <taxon>Streptophyta</taxon>
        <taxon>Embryophyta</taxon>
        <taxon>Tracheophyta</taxon>
        <taxon>Spermatophyta</taxon>
        <taxon>Magnoliopsida</taxon>
        <taxon>Liliopsida</taxon>
        <taxon>Poales</taxon>
        <taxon>Poaceae</taxon>
        <taxon>BOP clade</taxon>
        <taxon>Pooideae</taxon>
        <taxon>Triticodae</taxon>
        <taxon>Triticeae</taxon>
        <taxon>Triticinae</taxon>
        <taxon>Triticum</taxon>
    </lineage>
</organism>
<evidence type="ECO:0000313" key="2">
    <source>
        <dbReference type="EnsemblPlants" id="TuG1812G0700004618.01.T01.cds398132"/>
    </source>
</evidence>
<dbReference type="Gramene" id="TuG1812G0700004618.01.T01">
    <property type="protein sequence ID" value="TuG1812G0700004618.01.T01.cds398132"/>
    <property type="gene ID" value="TuG1812G0700004618.01"/>
</dbReference>
<accession>A0A8R7R882</accession>
<feature type="region of interest" description="Disordered" evidence="1">
    <location>
        <begin position="60"/>
        <end position="165"/>
    </location>
</feature>
<feature type="compositionally biased region" description="Low complexity" evidence="1">
    <location>
        <begin position="77"/>
        <end position="99"/>
    </location>
</feature>
<reference evidence="2" key="3">
    <citation type="submission" date="2022-06" db="UniProtKB">
        <authorList>
            <consortium name="EnsemblPlants"/>
        </authorList>
    </citation>
    <scope>IDENTIFICATION</scope>
</reference>
<name>A0A8R7R882_TRIUA</name>
<proteinExistence type="predicted"/>
<evidence type="ECO:0000256" key="1">
    <source>
        <dbReference type="SAM" id="MobiDB-lite"/>
    </source>
</evidence>
<protein>
    <submittedName>
        <fullName evidence="2">Uncharacterized protein</fullName>
    </submittedName>
</protein>
<feature type="compositionally biased region" description="Basic and acidic residues" evidence="1">
    <location>
        <begin position="117"/>
        <end position="133"/>
    </location>
</feature>
<reference evidence="2" key="2">
    <citation type="submission" date="2018-03" db="EMBL/GenBank/DDBJ databases">
        <title>The Triticum urartu genome reveals the dynamic nature of wheat genome evolution.</title>
        <authorList>
            <person name="Ling H."/>
            <person name="Ma B."/>
            <person name="Shi X."/>
            <person name="Liu H."/>
            <person name="Dong L."/>
            <person name="Sun H."/>
            <person name="Cao Y."/>
            <person name="Gao Q."/>
            <person name="Zheng S."/>
            <person name="Li Y."/>
            <person name="Yu Y."/>
            <person name="Du H."/>
            <person name="Qi M."/>
            <person name="Li Y."/>
            <person name="Yu H."/>
            <person name="Cui Y."/>
            <person name="Wang N."/>
            <person name="Chen C."/>
            <person name="Wu H."/>
            <person name="Zhao Y."/>
            <person name="Zhang J."/>
            <person name="Li Y."/>
            <person name="Zhou W."/>
            <person name="Zhang B."/>
            <person name="Hu W."/>
            <person name="Eijk M."/>
            <person name="Tang J."/>
            <person name="Witsenboer H."/>
            <person name="Zhao S."/>
            <person name="Li Z."/>
            <person name="Zhang A."/>
            <person name="Wang D."/>
            <person name="Liang C."/>
        </authorList>
    </citation>
    <scope>NUCLEOTIDE SEQUENCE [LARGE SCALE GENOMIC DNA]</scope>
    <source>
        <strain evidence="2">cv. G1812</strain>
    </source>
</reference>
<evidence type="ECO:0000313" key="3">
    <source>
        <dbReference type="Proteomes" id="UP000015106"/>
    </source>
</evidence>
<dbReference type="Proteomes" id="UP000015106">
    <property type="component" value="Chromosome 7"/>
</dbReference>
<sequence length="165" mass="17765">MRPRSSASAGLCSSYFRCSWSPHWALLQLSSWQLISPTSTFLSLVLALALHFDDGQPPQLDGVRWPHTPSARRRVPRPCAMRRVPPSAPLFLSSPASSPSHRDALFPAPPPAGGGRDPTEEGLPRSHHTRPELDEWTTASQGGQPNSPQRSSSSTSSSGTPGPLL</sequence>
<reference evidence="3" key="1">
    <citation type="journal article" date="2013" name="Nature">
        <title>Draft genome of the wheat A-genome progenitor Triticum urartu.</title>
        <authorList>
            <person name="Ling H.Q."/>
            <person name="Zhao S."/>
            <person name="Liu D."/>
            <person name="Wang J."/>
            <person name="Sun H."/>
            <person name="Zhang C."/>
            <person name="Fan H."/>
            <person name="Li D."/>
            <person name="Dong L."/>
            <person name="Tao Y."/>
            <person name="Gao C."/>
            <person name="Wu H."/>
            <person name="Li Y."/>
            <person name="Cui Y."/>
            <person name="Guo X."/>
            <person name="Zheng S."/>
            <person name="Wang B."/>
            <person name="Yu K."/>
            <person name="Liang Q."/>
            <person name="Yang W."/>
            <person name="Lou X."/>
            <person name="Chen J."/>
            <person name="Feng M."/>
            <person name="Jian J."/>
            <person name="Zhang X."/>
            <person name="Luo G."/>
            <person name="Jiang Y."/>
            <person name="Liu J."/>
            <person name="Wang Z."/>
            <person name="Sha Y."/>
            <person name="Zhang B."/>
            <person name="Wu H."/>
            <person name="Tang D."/>
            <person name="Shen Q."/>
            <person name="Xue P."/>
            <person name="Zou S."/>
            <person name="Wang X."/>
            <person name="Liu X."/>
            <person name="Wang F."/>
            <person name="Yang Y."/>
            <person name="An X."/>
            <person name="Dong Z."/>
            <person name="Zhang K."/>
            <person name="Zhang X."/>
            <person name="Luo M.C."/>
            <person name="Dvorak J."/>
            <person name="Tong Y."/>
            <person name="Wang J."/>
            <person name="Yang H."/>
            <person name="Li Z."/>
            <person name="Wang D."/>
            <person name="Zhang A."/>
            <person name="Wang J."/>
        </authorList>
    </citation>
    <scope>NUCLEOTIDE SEQUENCE</scope>
    <source>
        <strain evidence="3">cv. G1812</strain>
    </source>
</reference>